<dbReference type="AlphaFoldDB" id="A0A830GRZ0"/>
<protein>
    <submittedName>
        <fullName evidence="2">Uncharacterized protein</fullName>
    </submittedName>
</protein>
<reference evidence="2" key="2">
    <citation type="submission" date="2020-09" db="EMBL/GenBank/DDBJ databases">
        <authorList>
            <person name="Sun Q."/>
            <person name="Ohkuma M."/>
        </authorList>
    </citation>
    <scope>NUCLEOTIDE SEQUENCE</scope>
    <source>
        <strain evidence="2">JCM 17820</strain>
    </source>
</reference>
<accession>A0A830GRZ0</accession>
<keyword evidence="3" id="KW-1185">Reference proteome</keyword>
<sequence>MSKTKRRARDAIVGLLVALAPFAYKQLVLGNRTTAAVTAVAMAGLVLVYRYADARTIEAAAGADAEDLKPVLRRVGRTIRRRLPSGEDNS</sequence>
<reference evidence="2" key="1">
    <citation type="journal article" date="2014" name="Int. J. Syst. Evol. Microbiol.">
        <title>Complete genome sequence of Corynebacterium casei LMG S-19264T (=DSM 44701T), isolated from a smear-ripened cheese.</title>
        <authorList>
            <consortium name="US DOE Joint Genome Institute (JGI-PGF)"/>
            <person name="Walter F."/>
            <person name="Albersmeier A."/>
            <person name="Kalinowski J."/>
            <person name="Ruckert C."/>
        </authorList>
    </citation>
    <scope>NUCLEOTIDE SEQUENCE</scope>
    <source>
        <strain evidence="2">JCM 17820</strain>
    </source>
</reference>
<organism evidence="2 3">
    <name type="scientific">Haloarcula pellucida</name>
    <dbReference type="NCBI Taxonomy" id="1427151"/>
    <lineage>
        <taxon>Archaea</taxon>
        <taxon>Methanobacteriati</taxon>
        <taxon>Methanobacteriota</taxon>
        <taxon>Stenosarchaea group</taxon>
        <taxon>Halobacteria</taxon>
        <taxon>Halobacteriales</taxon>
        <taxon>Haloarculaceae</taxon>
        <taxon>Haloarcula</taxon>
    </lineage>
</organism>
<evidence type="ECO:0000313" key="3">
    <source>
        <dbReference type="Proteomes" id="UP000605784"/>
    </source>
</evidence>
<dbReference type="Proteomes" id="UP000605784">
    <property type="component" value="Unassembled WGS sequence"/>
</dbReference>
<keyword evidence="1" id="KW-0472">Membrane</keyword>
<keyword evidence="1" id="KW-0812">Transmembrane</keyword>
<evidence type="ECO:0000313" key="2">
    <source>
        <dbReference type="EMBL" id="GGO01733.1"/>
    </source>
</evidence>
<proteinExistence type="predicted"/>
<keyword evidence="1" id="KW-1133">Transmembrane helix</keyword>
<feature type="transmembrane region" description="Helical" evidence="1">
    <location>
        <begin position="35"/>
        <end position="52"/>
    </location>
</feature>
<dbReference type="EMBL" id="BMOU01000006">
    <property type="protein sequence ID" value="GGO01733.1"/>
    <property type="molecule type" value="Genomic_DNA"/>
</dbReference>
<evidence type="ECO:0000256" key="1">
    <source>
        <dbReference type="SAM" id="Phobius"/>
    </source>
</evidence>
<gene>
    <name evidence="2" type="ORF">GCM10009030_35740</name>
</gene>
<name>A0A830GRZ0_9EURY</name>
<dbReference type="RefSeq" id="WP_189001338.1">
    <property type="nucleotide sequence ID" value="NZ_BMOU01000006.1"/>
</dbReference>
<comment type="caution">
    <text evidence="2">The sequence shown here is derived from an EMBL/GenBank/DDBJ whole genome shotgun (WGS) entry which is preliminary data.</text>
</comment>